<dbReference type="OrthoDB" id="9801154at2"/>
<dbReference type="InterPro" id="IPR058240">
    <property type="entry name" value="rSAM_sf"/>
</dbReference>
<proteinExistence type="predicted"/>
<sequence length="414" mass="47474">MRKDIYEKMEILSNSAKYDVSCSSSGVESNYKKGELGATHSSGICHTYTSDGRCVSLLKVLLTNYCIYDCAYCINRVSNDIPRAAFSPRELADITINFYKRNYIEGLFLSSGIISNEDHTMTLILRTLKILRNEYKFNGYIHVKLIPGGSMELVEEIVKLANRVSSNIELPSDKSLKLLAPNKTKASVLQPLKYARDISLERERKPIGMSTQLIVGATPESDKDILKLSSVLYDKGLLKRVYYSAYIPVNDKNKLLPSTITKPPLLREHRLYQADWLLRFYDFTWDEIVSDEFPNLDEEVDPKTSWALNNLKYFPMEVNTASKEELLRVPGIGARGVMKILSARRFKRLTFDDLKKLKISIKRAKYFITCNKEFQKQVPFYRENIKAALTKPEPKKIHQPSLFDLQYSNITGEL</sequence>
<dbReference type="Proteomes" id="UP000322726">
    <property type="component" value="Chromosome"/>
</dbReference>
<evidence type="ECO:0000256" key="5">
    <source>
        <dbReference type="ARBA" id="ARBA00023014"/>
    </source>
</evidence>
<dbReference type="AlphaFoldDB" id="A0A5C2H9Y3"/>
<gene>
    <name evidence="6" type="ORF">APAC_1184</name>
</gene>
<dbReference type="RefSeq" id="WP_130233249.1">
    <property type="nucleotide sequence ID" value="NZ_BMEF01000050.1"/>
</dbReference>
<dbReference type="InterPro" id="IPR051675">
    <property type="entry name" value="Endo/Exo/Phosphatase_dom_1"/>
</dbReference>
<accession>A0A5C2H9Y3</accession>
<keyword evidence="2" id="KW-0949">S-adenosyl-L-methionine</keyword>
<dbReference type="InterPro" id="IPR010994">
    <property type="entry name" value="RuvA_2-like"/>
</dbReference>
<evidence type="ECO:0000313" key="7">
    <source>
        <dbReference type="Proteomes" id="UP000322726"/>
    </source>
</evidence>
<dbReference type="SUPFAM" id="SSF47781">
    <property type="entry name" value="RuvA domain 2-like"/>
    <property type="match status" value="1"/>
</dbReference>
<dbReference type="Gene3D" id="3.20.20.70">
    <property type="entry name" value="Aldolase class I"/>
    <property type="match status" value="1"/>
</dbReference>
<dbReference type="InterPro" id="IPR007197">
    <property type="entry name" value="rSAM"/>
</dbReference>
<dbReference type="Gene3D" id="1.10.150.320">
    <property type="entry name" value="Photosystem II 12 kDa extrinsic protein"/>
    <property type="match status" value="1"/>
</dbReference>
<reference evidence="6 7" key="2">
    <citation type="submission" date="2019-09" db="EMBL/GenBank/DDBJ databases">
        <title>Complete genome sequencing of four Arcobacter species reveals a diverse suite of mobile elements.</title>
        <authorList>
            <person name="Miller W.G."/>
            <person name="Yee E."/>
            <person name="Bono J.L."/>
        </authorList>
    </citation>
    <scope>NUCLEOTIDE SEQUENCE [LARGE SCALE GENOMIC DNA]</scope>
    <source>
        <strain evidence="6 7">LMG 26638</strain>
    </source>
</reference>
<keyword evidence="5" id="KW-0411">Iron-sulfur</keyword>
<dbReference type="SUPFAM" id="SSF102114">
    <property type="entry name" value="Radical SAM enzymes"/>
    <property type="match status" value="1"/>
</dbReference>
<dbReference type="NCBIfam" id="TIGR03916">
    <property type="entry name" value="rSAM_link_UDG"/>
    <property type="match status" value="1"/>
</dbReference>
<evidence type="ECO:0000256" key="2">
    <source>
        <dbReference type="ARBA" id="ARBA00022691"/>
    </source>
</evidence>
<evidence type="ECO:0000256" key="1">
    <source>
        <dbReference type="ARBA" id="ARBA00001966"/>
    </source>
</evidence>
<dbReference type="GO" id="GO:0046872">
    <property type="term" value="F:metal ion binding"/>
    <property type="evidence" value="ECO:0007669"/>
    <property type="project" value="UniProtKB-KW"/>
</dbReference>
<reference evidence="7" key="1">
    <citation type="submission" date="2019-09" db="EMBL/GenBank/DDBJ databases">
        <title>Complete genome sequencing of four Arcobacter species reveals a diverse suite of mobile elements.</title>
        <authorList>
            <person name="On S.L.W."/>
            <person name="Miller W.G."/>
            <person name="Biggs P."/>
            <person name="Cornelius A."/>
            <person name="Vandamme P."/>
        </authorList>
    </citation>
    <scope>NUCLEOTIDE SEQUENCE [LARGE SCALE GENOMIC DNA]</scope>
    <source>
        <strain evidence="7">LMG 26638</strain>
    </source>
</reference>
<dbReference type="SFLD" id="SFLDS00029">
    <property type="entry name" value="Radical_SAM"/>
    <property type="match status" value="1"/>
</dbReference>
<dbReference type="InterPro" id="IPR013785">
    <property type="entry name" value="Aldolase_TIM"/>
</dbReference>
<organism evidence="6 7">
    <name type="scientific">Malaciobacter pacificus</name>
    <dbReference type="NCBI Taxonomy" id="1080223"/>
    <lineage>
        <taxon>Bacteria</taxon>
        <taxon>Pseudomonadati</taxon>
        <taxon>Campylobacterota</taxon>
        <taxon>Epsilonproteobacteria</taxon>
        <taxon>Campylobacterales</taxon>
        <taxon>Arcobacteraceae</taxon>
        <taxon>Malaciobacter</taxon>
    </lineage>
</organism>
<name>A0A5C2H9Y3_9BACT</name>
<keyword evidence="7" id="KW-1185">Reference proteome</keyword>
<evidence type="ECO:0000313" key="6">
    <source>
        <dbReference type="EMBL" id="QEP34305.1"/>
    </source>
</evidence>
<comment type="cofactor">
    <cofactor evidence="1">
        <name>[4Fe-4S] cluster</name>
        <dbReference type="ChEBI" id="CHEBI:49883"/>
    </cofactor>
</comment>
<evidence type="ECO:0000256" key="3">
    <source>
        <dbReference type="ARBA" id="ARBA00022723"/>
    </source>
</evidence>
<reference evidence="6 7" key="3">
    <citation type="submission" date="2019-09" db="EMBL/GenBank/DDBJ databases">
        <title>Taxonomic note: a critical rebuttal of the proposed division of the genus Arcobacter into six genera, emended descriptions of Arcobacter anaerophilus and the genus Arcobacter, and an assessment of genus-level boundaries for Epsilonproteobacteria using in silico genomic comparator tools.</title>
        <authorList>
            <person name="On S.L.W."/>
            <person name="Miller W.G."/>
            <person name="Biggs P."/>
            <person name="Cornelius A."/>
            <person name="Vandamme P."/>
        </authorList>
    </citation>
    <scope>NUCLEOTIDE SEQUENCE [LARGE SCALE GENOMIC DNA]</scope>
    <source>
        <strain evidence="6 7">LMG 26638</strain>
    </source>
</reference>
<protein>
    <submittedName>
        <fullName evidence="6">Putative DNA modification/repair radical SAM protein</fullName>
    </submittedName>
</protein>
<dbReference type="PANTHER" id="PTHR21180:SF9">
    <property type="entry name" value="TYPE II SECRETION SYSTEM PROTEIN K"/>
    <property type="match status" value="1"/>
</dbReference>
<dbReference type="SFLD" id="SFLDG01102">
    <property type="entry name" value="Uncharacterised_Radical_SAM_Su"/>
    <property type="match status" value="1"/>
</dbReference>
<dbReference type="PANTHER" id="PTHR21180">
    <property type="entry name" value="ENDONUCLEASE/EXONUCLEASE/PHOSPHATASE FAMILY DOMAIN-CONTAINING PROTEIN 1"/>
    <property type="match status" value="1"/>
</dbReference>
<dbReference type="CDD" id="cd01335">
    <property type="entry name" value="Radical_SAM"/>
    <property type="match status" value="1"/>
</dbReference>
<dbReference type="EMBL" id="CP035928">
    <property type="protein sequence ID" value="QEP34305.1"/>
    <property type="molecule type" value="Genomic_DNA"/>
</dbReference>
<evidence type="ECO:0000256" key="4">
    <source>
        <dbReference type="ARBA" id="ARBA00023004"/>
    </source>
</evidence>
<keyword evidence="3" id="KW-0479">Metal-binding</keyword>
<dbReference type="GO" id="GO:0051536">
    <property type="term" value="F:iron-sulfur cluster binding"/>
    <property type="evidence" value="ECO:0007669"/>
    <property type="project" value="UniProtKB-KW"/>
</dbReference>
<dbReference type="PROSITE" id="PS51918">
    <property type="entry name" value="RADICAL_SAM"/>
    <property type="match status" value="1"/>
</dbReference>
<dbReference type="KEGG" id="apai:APAC_1184"/>
<dbReference type="Pfam" id="PF04055">
    <property type="entry name" value="Radical_SAM"/>
    <property type="match status" value="1"/>
</dbReference>
<keyword evidence="4" id="KW-0408">Iron</keyword>
<dbReference type="InterPro" id="IPR023874">
    <property type="entry name" value="DNA_rSAM_put"/>
</dbReference>
<dbReference type="GO" id="GO:0003824">
    <property type="term" value="F:catalytic activity"/>
    <property type="evidence" value="ECO:0007669"/>
    <property type="project" value="InterPro"/>
</dbReference>